<dbReference type="Pfam" id="PF25839">
    <property type="entry name" value="Apionate_lact_C"/>
    <property type="match status" value="1"/>
</dbReference>
<dbReference type="Proteomes" id="UP000570678">
    <property type="component" value="Unassembled WGS sequence"/>
</dbReference>
<evidence type="ECO:0000313" key="3">
    <source>
        <dbReference type="Proteomes" id="UP000570678"/>
    </source>
</evidence>
<dbReference type="AlphaFoldDB" id="A0A846YLF7"/>
<dbReference type="SUPFAM" id="SSF51445">
    <property type="entry name" value="(Trans)glycosidases"/>
    <property type="match status" value="1"/>
</dbReference>
<organism evidence="2 3">
    <name type="scientific">Nocardia flavorosea</name>
    <dbReference type="NCBI Taxonomy" id="53429"/>
    <lineage>
        <taxon>Bacteria</taxon>
        <taxon>Bacillati</taxon>
        <taxon>Actinomycetota</taxon>
        <taxon>Actinomycetes</taxon>
        <taxon>Mycobacteriales</taxon>
        <taxon>Nocardiaceae</taxon>
        <taxon>Nocardia</taxon>
    </lineage>
</organism>
<feature type="domain" description="D-apionate lactonase C-terminal" evidence="1">
    <location>
        <begin position="312"/>
        <end position="380"/>
    </location>
</feature>
<dbReference type="EMBL" id="JAAXOT010000010">
    <property type="protein sequence ID" value="NKY58424.1"/>
    <property type="molecule type" value="Genomic_DNA"/>
</dbReference>
<dbReference type="InterPro" id="IPR058789">
    <property type="entry name" value="ApnL_C"/>
</dbReference>
<protein>
    <recommendedName>
        <fullName evidence="1">D-apionate lactonase C-terminal domain-containing protein</fullName>
    </recommendedName>
</protein>
<sequence>MVANFSTIPTWMFDTPEPVTVQDDPAAIHWDYQQGTVFRDPGLTEVAEHFERIGQWYITGGFTDRFGVRHESGRNDRFAYWEVLCEPDVDHNLSPEVYTRLYDAVVERLRVLDPGMKFVGLSLSLINFDPEYFWHFLDPPNHKDGIPLDAFSYHFYATPQIFDPAALSGNDPFEDWHHVFFTQADGFLRQVQLIESIKRHLSPGTETHINEIGTFTPDVLNPDPVAPEGYWALSAALTAYLWSRLTELGIDLVGVAEFVGYPGMVYGVSLLDWNTGEPNARYQGLKLLLDNFGPGDKVFRSGTAPTLMSPETQVHSQAFESPDGRRRILLVNKYPEPRRVRFADPVRTISTIDATTGDGPAVTRHVENGEVELGPFATAVATVEPAAD</sequence>
<comment type="caution">
    <text evidence="2">The sequence shown here is derived from an EMBL/GenBank/DDBJ whole genome shotgun (WGS) entry which is preliminary data.</text>
</comment>
<evidence type="ECO:0000313" key="2">
    <source>
        <dbReference type="EMBL" id="NKY58424.1"/>
    </source>
</evidence>
<keyword evidence="3" id="KW-1185">Reference proteome</keyword>
<evidence type="ECO:0000259" key="1">
    <source>
        <dbReference type="Pfam" id="PF25839"/>
    </source>
</evidence>
<reference evidence="2 3" key="1">
    <citation type="submission" date="2020-04" db="EMBL/GenBank/DDBJ databases">
        <title>MicrobeNet Type strains.</title>
        <authorList>
            <person name="Nicholson A.C."/>
        </authorList>
    </citation>
    <scope>NUCLEOTIDE SEQUENCE [LARGE SCALE GENOMIC DNA]</scope>
    <source>
        <strain evidence="2 3">JCM 3332</strain>
    </source>
</reference>
<accession>A0A846YLF7</accession>
<dbReference type="Gene3D" id="3.20.20.80">
    <property type="entry name" value="Glycosidases"/>
    <property type="match status" value="1"/>
</dbReference>
<gene>
    <name evidence="2" type="ORF">HGA15_20215</name>
</gene>
<dbReference type="InterPro" id="IPR017853">
    <property type="entry name" value="GH"/>
</dbReference>
<name>A0A846YLF7_9NOCA</name>
<proteinExistence type="predicted"/>
<dbReference type="RefSeq" id="WP_062979460.1">
    <property type="nucleotide sequence ID" value="NZ_JAAXOT010000010.1"/>
</dbReference>